<dbReference type="InterPro" id="IPR023210">
    <property type="entry name" value="NADP_OxRdtase_dom"/>
</dbReference>
<dbReference type="EMBL" id="FOSK01000004">
    <property type="protein sequence ID" value="SFK30838.1"/>
    <property type="molecule type" value="Genomic_DNA"/>
</dbReference>
<evidence type="ECO:0000313" key="3">
    <source>
        <dbReference type="EMBL" id="SFK30838.1"/>
    </source>
</evidence>
<accession>A0A1I3YG44</accession>
<dbReference type="InterPro" id="IPR018170">
    <property type="entry name" value="Aldo/ket_reductase_CS"/>
</dbReference>
<dbReference type="SUPFAM" id="SSF51430">
    <property type="entry name" value="NAD(P)-linked oxidoreductase"/>
    <property type="match status" value="1"/>
</dbReference>
<proteinExistence type="predicted"/>
<name>A0A1I3YG44_9HYPH</name>
<feature type="domain" description="NADP-dependent oxidoreductase" evidence="2">
    <location>
        <begin position="37"/>
        <end position="332"/>
    </location>
</feature>
<comment type="caution">
    <text evidence="3">The sequence shown here is derived from an EMBL/GenBank/DDBJ whole genome shotgun (WGS) entry which is preliminary data.</text>
</comment>
<sequence length="348" mass="38847">MAHCLVYFCVIPSFLGVLIAEITMIFRALKDMNASVLGFGCWAVGGTWNDTEDQTSIRTMRKAVGLGINFFDVAPVYGLGHAETLLGEALKTFERDQLYIATKCGLVWNNPERAVKNNLTKASIIEEVDQSLERLQTEYIDVLQCHWPDPHTPIEETAEGLRAVVESGKVRHLGVSNFSLKMTKELMQHCELATYQGLYNLLEPNATHYHNIPLSYRSRDEIIPLCEEHDLKYLPYSPLMQGLLAGTFKASGNFDQNDDRANNPKLNSPLLEQYLGCADELKAYAEKASMPLAHLAMGWLMAQDAVGPIITGAYQEWQVKENIEVTTRSYDADLLTGAEGIVAKWALS</sequence>
<dbReference type="CDD" id="cd19084">
    <property type="entry name" value="AKR_AKR11B1-like"/>
    <property type="match status" value="1"/>
</dbReference>
<dbReference type="Gene3D" id="3.20.20.100">
    <property type="entry name" value="NADP-dependent oxidoreductase domain"/>
    <property type="match status" value="1"/>
</dbReference>
<reference evidence="3 4" key="1">
    <citation type="submission" date="2016-10" db="EMBL/GenBank/DDBJ databases">
        <authorList>
            <person name="Varghese N."/>
            <person name="Submissions S."/>
        </authorList>
    </citation>
    <scope>NUCLEOTIDE SEQUENCE [LARGE SCALE GENOMIC DNA]</scope>
    <source>
        <strain evidence="3 4">DSM 16392</strain>
    </source>
</reference>
<dbReference type="PANTHER" id="PTHR43364">
    <property type="entry name" value="NADH-SPECIFIC METHYLGLYOXAL REDUCTASE-RELATED"/>
    <property type="match status" value="1"/>
</dbReference>
<dbReference type="PRINTS" id="PR00069">
    <property type="entry name" value="ALDKETRDTASE"/>
</dbReference>
<organism evidence="3 4">
    <name type="scientific">Pseudovibrio ascidiaceicola</name>
    <dbReference type="NCBI Taxonomy" id="285279"/>
    <lineage>
        <taxon>Bacteria</taxon>
        <taxon>Pseudomonadati</taxon>
        <taxon>Pseudomonadota</taxon>
        <taxon>Alphaproteobacteria</taxon>
        <taxon>Hyphomicrobiales</taxon>
        <taxon>Stappiaceae</taxon>
        <taxon>Pseudovibrio</taxon>
    </lineage>
</organism>
<dbReference type="PANTHER" id="PTHR43364:SF4">
    <property type="entry name" value="NAD(P)-LINKED OXIDOREDUCTASE SUPERFAMILY PROTEIN"/>
    <property type="match status" value="1"/>
</dbReference>
<gene>
    <name evidence="3" type="ORF">SAMN04488518_1042</name>
</gene>
<dbReference type="Pfam" id="PF00248">
    <property type="entry name" value="Aldo_ket_red"/>
    <property type="match status" value="1"/>
</dbReference>
<keyword evidence="4" id="KW-1185">Reference proteome</keyword>
<dbReference type="InterPro" id="IPR036812">
    <property type="entry name" value="NAD(P)_OxRdtase_dom_sf"/>
</dbReference>
<evidence type="ECO:0000259" key="2">
    <source>
        <dbReference type="Pfam" id="PF00248"/>
    </source>
</evidence>
<dbReference type="InterPro" id="IPR050523">
    <property type="entry name" value="AKR_Detox_Biosynth"/>
</dbReference>
<evidence type="ECO:0000313" key="4">
    <source>
        <dbReference type="Proteomes" id="UP000199598"/>
    </source>
</evidence>
<protein>
    <submittedName>
        <fullName evidence="3">Predicted oxidoreductase</fullName>
    </submittedName>
</protein>
<evidence type="ECO:0000256" key="1">
    <source>
        <dbReference type="ARBA" id="ARBA00023002"/>
    </source>
</evidence>
<dbReference type="PROSITE" id="PS00062">
    <property type="entry name" value="ALDOKETO_REDUCTASE_2"/>
    <property type="match status" value="1"/>
</dbReference>
<dbReference type="Proteomes" id="UP000199598">
    <property type="component" value="Unassembled WGS sequence"/>
</dbReference>
<keyword evidence="1" id="KW-0560">Oxidoreductase</keyword>
<dbReference type="InterPro" id="IPR020471">
    <property type="entry name" value="AKR"/>
</dbReference>